<keyword evidence="1" id="KW-0812">Transmembrane</keyword>
<dbReference type="Proteomes" id="UP000032534">
    <property type="component" value="Unassembled WGS sequence"/>
</dbReference>
<dbReference type="RefSeq" id="WP_044649057.1">
    <property type="nucleotide sequence ID" value="NZ_JTHP01000103.1"/>
</dbReference>
<reference evidence="2 3" key="1">
    <citation type="submission" date="2014-11" db="EMBL/GenBank/DDBJ databases">
        <title>Draft Genome Sequences of Paenibacillus polymyxa NRRL B-30509 and Paenibacillus terrae NRRL B-30644, Strains from a Poultry Environment that Produce Tridecaptin A and Paenicidins.</title>
        <authorList>
            <person name="van Belkum M.J."/>
            <person name="Lohans C.T."/>
            <person name="Vederas J.C."/>
        </authorList>
    </citation>
    <scope>NUCLEOTIDE SEQUENCE [LARGE SCALE GENOMIC DNA]</scope>
    <source>
        <strain evidence="2 3">NRRL B-30644</strain>
    </source>
</reference>
<comment type="caution">
    <text evidence="2">The sequence shown here is derived from an EMBL/GenBank/DDBJ whole genome shotgun (WGS) entry which is preliminary data.</text>
</comment>
<gene>
    <name evidence="2" type="ORF">QD47_27185</name>
</gene>
<feature type="transmembrane region" description="Helical" evidence="1">
    <location>
        <begin position="6"/>
        <end position="25"/>
    </location>
</feature>
<evidence type="ECO:0000256" key="1">
    <source>
        <dbReference type="SAM" id="Phobius"/>
    </source>
</evidence>
<dbReference type="AlphaFoldDB" id="A0A0D7WTW0"/>
<name>A0A0D7WTW0_9BACL</name>
<sequence length="294" mass="33913">MDGFDILIYCTMGLLVLTFVFVIFAKKRMDRNEPVFGWARKQHLQENNLAHGAIAGTPKLKKGSERVIDMLGLEDIQSGIFEKKHNEYSVVLEASSVNYDLLSEGARQAIILGYSSLFRVIRFPVQILGQAVTQDLRKEEERFNSNLSQCNIQTREYNKLVIQHIKERSQDEFRISRKVYYIVSYVPQTGRMGSLSPKDKAKDIRDELYQRAWTVVQMLRQSDIDSEILDSLGAMELMKRALNRDRMVVNPIHDVIDREKLSSLYVTIDPTTLPGYEELVIDVEEVRDYAKEAI</sequence>
<keyword evidence="3" id="KW-1185">Reference proteome</keyword>
<evidence type="ECO:0000313" key="2">
    <source>
        <dbReference type="EMBL" id="KJD42616.1"/>
    </source>
</evidence>
<protein>
    <submittedName>
        <fullName evidence="2">Uncharacterized protein</fullName>
    </submittedName>
</protein>
<proteinExistence type="predicted"/>
<evidence type="ECO:0000313" key="3">
    <source>
        <dbReference type="Proteomes" id="UP000032534"/>
    </source>
</evidence>
<dbReference type="PATRIC" id="fig|159743.3.peg.6056"/>
<dbReference type="OrthoDB" id="2574557at2"/>
<accession>A0A0D7WTW0</accession>
<keyword evidence="1" id="KW-0472">Membrane</keyword>
<organism evidence="2 3">
    <name type="scientific">Paenibacillus terrae</name>
    <dbReference type="NCBI Taxonomy" id="159743"/>
    <lineage>
        <taxon>Bacteria</taxon>
        <taxon>Bacillati</taxon>
        <taxon>Bacillota</taxon>
        <taxon>Bacilli</taxon>
        <taxon>Bacillales</taxon>
        <taxon>Paenibacillaceae</taxon>
        <taxon>Paenibacillus</taxon>
    </lineage>
</organism>
<keyword evidence="1" id="KW-1133">Transmembrane helix</keyword>
<dbReference type="EMBL" id="JTHP01000103">
    <property type="protein sequence ID" value="KJD42616.1"/>
    <property type="molecule type" value="Genomic_DNA"/>
</dbReference>